<dbReference type="SUPFAM" id="SSF109604">
    <property type="entry name" value="HD-domain/PDEase-like"/>
    <property type="match status" value="1"/>
</dbReference>
<feature type="domain" description="Response regulatory" evidence="7">
    <location>
        <begin position="18"/>
        <end position="134"/>
    </location>
</feature>
<comment type="caution">
    <text evidence="10">The sequence shown here is derived from an EMBL/GenBank/DDBJ whole genome shotgun (WGS) entry which is preliminary data.</text>
</comment>
<dbReference type="SMART" id="SM00448">
    <property type="entry name" value="REC"/>
    <property type="match status" value="1"/>
</dbReference>
<keyword evidence="1 6" id="KW-0597">Phosphoprotein</keyword>
<accession>A0A419EW42</accession>
<dbReference type="InterPro" id="IPR006674">
    <property type="entry name" value="HD_domain"/>
</dbReference>
<evidence type="ECO:0000256" key="6">
    <source>
        <dbReference type="PROSITE-ProRule" id="PRU00169"/>
    </source>
</evidence>
<dbReference type="InterPro" id="IPR003607">
    <property type="entry name" value="HD/PDEase_dom"/>
</dbReference>
<dbReference type="InterPro" id="IPR001789">
    <property type="entry name" value="Sig_transdc_resp-reg_receiver"/>
</dbReference>
<dbReference type="InterPro" id="IPR037522">
    <property type="entry name" value="HD_GYP_dom"/>
</dbReference>
<dbReference type="GO" id="GO:0000160">
    <property type="term" value="P:phosphorelay signal transduction system"/>
    <property type="evidence" value="ECO:0007669"/>
    <property type="project" value="UniProtKB-KW"/>
</dbReference>
<dbReference type="Gene3D" id="1.10.3210.10">
    <property type="entry name" value="Hypothetical protein af1432"/>
    <property type="match status" value="1"/>
</dbReference>
<feature type="modified residue" description="4-aspartylphosphate" evidence="6">
    <location>
        <position position="67"/>
    </location>
</feature>
<dbReference type="Pfam" id="PF13487">
    <property type="entry name" value="HD_5"/>
    <property type="match status" value="1"/>
</dbReference>
<dbReference type="FunFam" id="3.40.50.2300:FF:000001">
    <property type="entry name" value="DNA-binding response regulator PhoB"/>
    <property type="match status" value="1"/>
</dbReference>
<dbReference type="SUPFAM" id="SSF52172">
    <property type="entry name" value="CheY-like"/>
    <property type="match status" value="1"/>
</dbReference>
<evidence type="ECO:0000256" key="2">
    <source>
        <dbReference type="ARBA" id="ARBA00023012"/>
    </source>
</evidence>
<evidence type="ECO:0000256" key="1">
    <source>
        <dbReference type="ARBA" id="ARBA00022553"/>
    </source>
</evidence>
<evidence type="ECO:0000256" key="4">
    <source>
        <dbReference type="ARBA" id="ARBA00023125"/>
    </source>
</evidence>
<dbReference type="PROSITE" id="PS50110">
    <property type="entry name" value="RESPONSE_REGULATORY"/>
    <property type="match status" value="1"/>
</dbReference>
<dbReference type="Gene3D" id="3.40.50.2300">
    <property type="match status" value="1"/>
</dbReference>
<dbReference type="GO" id="GO:0003677">
    <property type="term" value="F:DNA binding"/>
    <property type="evidence" value="ECO:0007669"/>
    <property type="project" value="UniProtKB-KW"/>
</dbReference>
<evidence type="ECO:0000313" key="11">
    <source>
        <dbReference type="Proteomes" id="UP000285961"/>
    </source>
</evidence>
<keyword evidence="5" id="KW-0804">Transcription</keyword>
<evidence type="ECO:0000256" key="3">
    <source>
        <dbReference type="ARBA" id="ARBA00023015"/>
    </source>
</evidence>
<dbReference type="InterPro" id="IPR052020">
    <property type="entry name" value="Cyclic_di-GMP/3'3'-cGAMP_PDE"/>
</dbReference>
<dbReference type="NCBIfam" id="TIGR00277">
    <property type="entry name" value="HDIG"/>
    <property type="match status" value="1"/>
</dbReference>
<dbReference type="AlphaFoldDB" id="A0A419EW42"/>
<feature type="domain" description="HD" evidence="8">
    <location>
        <begin position="164"/>
        <end position="286"/>
    </location>
</feature>
<sequence>MKMSLQHNSNSKHQRKSLVLVVDDHRLTRELLKAYLENAGYDTIEAEDGQQALERVASHSPDLVLLDLLMPVLNGFEVCRRIKEDRRTTLLPVIMVTGLEDFDAKMKALALGADDYINKPLNERELLMRVKNHLRIKQLTDDLENAENVIIALVRTVEAKDPYTRGHSERVAEYALKLAESVDLDKDGLRVLERAALLHDVGKIGVDDAIIRSPDKLTREELKQVHTHPSIGIEIIKSLSFLSDALGPIQSHHERFDGTGYPGKLARENIPIAARIIAVADTFDALTTERPYRRPVSTEKAFEEMRRSAESGQLDPRLVEKFIEVMTRELSHRKP</sequence>
<feature type="domain" description="HD-GYP" evidence="9">
    <location>
        <begin position="142"/>
        <end position="335"/>
    </location>
</feature>
<dbReference type="Proteomes" id="UP000285961">
    <property type="component" value="Unassembled WGS sequence"/>
</dbReference>
<dbReference type="SMART" id="SM00471">
    <property type="entry name" value="HDc"/>
    <property type="match status" value="1"/>
</dbReference>
<evidence type="ECO:0000259" key="9">
    <source>
        <dbReference type="PROSITE" id="PS51832"/>
    </source>
</evidence>
<evidence type="ECO:0000256" key="5">
    <source>
        <dbReference type="ARBA" id="ARBA00023163"/>
    </source>
</evidence>
<evidence type="ECO:0000313" key="10">
    <source>
        <dbReference type="EMBL" id="RJP68744.1"/>
    </source>
</evidence>
<keyword evidence="4" id="KW-0238">DNA-binding</keyword>
<reference evidence="10 11" key="1">
    <citation type="journal article" date="2017" name="ISME J.">
        <title>Energy and carbon metabolisms in a deep terrestrial subsurface fluid microbial community.</title>
        <authorList>
            <person name="Momper L."/>
            <person name="Jungbluth S.P."/>
            <person name="Lee M.D."/>
            <person name="Amend J.P."/>
        </authorList>
    </citation>
    <scope>NUCLEOTIDE SEQUENCE [LARGE SCALE GENOMIC DNA]</scope>
    <source>
        <strain evidence="10">SURF_17</strain>
    </source>
</reference>
<dbReference type="PANTHER" id="PTHR45228">
    <property type="entry name" value="CYCLIC DI-GMP PHOSPHODIESTERASE TM_0186-RELATED"/>
    <property type="match status" value="1"/>
</dbReference>
<proteinExistence type="predicted"/>
<protein>
    <submittedName>
        <fullName evidence="10">Response regulator</fullName>
    </submittedName>
</protein>
<dbReference type="CDD" id="cd00077">
    <property type="entry name" value="HDc"/>
    <property type="match status" value="1"/>
</dbReference>
<dbReference type="InterPro" id="IPR006675">
    <property type="entry name" value="HDIG_dom"/>
</dbReference>
<dbReference type="PANTHER" id="PTHR45228:SF4">
    <property type="entry name" value="LIPOPROTEIN"/>
    <property type="match status" value="1"/>
</dbReference>
<organism evidence="10 11">
    <name type="scientific">Candidatus Abyssobacteria bacterium SURF_17</name>
    <dbReference type="NCBI Taxonomy" id="2093361"/>
    <lineage>
        <taxon>Bacteria</taxon>
        <taxon>Pseudomonadati</taxon>
        <taxon>Candidatus Hydrogenedentota</taxon>
        <taxon>Candidatus Abyssobacteria</taxon>
    </lineage>
</organism>
<name>A0A419EW42_9BACT</name>
<gene>
    <name evidence="10" type="ORF">C4532_12265</name>
</gene>
<evidence type="ECO:0000259" key="7">
    <source>
        <dbReference type="PROSITE" id="PS50110"/>
    </source>
</evidence>
<dbReference type="InterPro" id="IPR011006">
    <property type="entry name" value="CheY-like_superfamily"/>
</dbReference>
<dbReference type="EMBL" id="QZKI01000089">
    <property type="protein sequence ID" value="RJP68744.1"/>
    <property type="molecule type" value="Genomic_DNA"/>
</dbReference>
<keyword evidence="2" id="KW-0902">Two-component regulatory system</keyword>
<evidence type="ECO:0000259" key="8">
    <source>
        <dbReference type="PROSITE" id="PS51831"/>
    </source>
</evidence>
<keyword evidence="3" id="KW-0805">Transcription regulation</keyword>
<dbReference type="Pfam" id="PF00072">
    <property type="entry name" value="Response_reg"/>
    <property type="match status" value="1"/>
</dbReference>
<dbReference type="PROSITE" id="PS51832">
    <property type="entry name" value="HD_GYP"/>
    <property type="match status" value="1"/>
</dbReference>
<dbReference type="PROSITE" id="PS51831">
    <property type="entry name" value="HD"/>
    <property type="match status" value="1"/>
</dbReference>